<gene>
    <name evidence="2" type="primary">PDS</name>
    <name evidence="2" type="ORF">SNAT2548_LOCUS23606</name>
</gene>
<sequence>MPRLLAEPLSSFQVRCYRGVAQLDALPSCPPRHVRGQACGFLGDIPAGPGSLPRHTTSFLPDLDPGRLIRLRHPTSFSEAENAADRAQLLQAEVEAAKDAADTAEEEAEAAEHAELLVVGLATIFAGLAWFTTYKTWQLYQRWIAMKRRKALCVGAARAAAAASQGR</sequence>
<dbReference type="OrthoDB" id="434690at2759"/>
<name>A0A812RCR5_9DINO</name>
<dbReference type="EMBL" id="CAJNDS010002327">
    <property type="protein sequence ID" value="CAE7434655.1"/>
    <property type="molecule type" value="Genomic_DNA"/>
</dbReference>
<evidence type="ECO:0000313" key="2">
    <source>
        <dbReference type="EMBL" id="CAE7434655.1"/>
    </source>
</evidence>
<evidence type="ECO:0000256" key="1">
    <source>
        <dbReference type="SAM" id="Coils"/>
    </source>
</evidence>
<reference evidence="2" key="1">
    <citation type="submission" date="2021-02" db="EMBL/GenBank/DDBJ databases">
        <authorList>
            <person name="Dougan E. K."/>
            <person name="Rhodes N."/>
            <person name="Thang M."/>
            <person name="Chan C."/>
        </authorList>
    </citation>
    <scope>NUCLEOTIDE SEQUENCE</scope>
</reference>
<dbReference type="AlphaFoldDB" id="A0A812RCR5"/>
<protein>
    <submittedName>
        <fullName evidence="2">PDS protein</fullName>
    </submittedName>
</protein>
<dbReference type="Proteomes" id="UP000604046">
    <property type="component" value="Unassembled WGS sequence"/>
</dbReference>
<keyword evidence="3" id="KW-1185">Reference proteome</keyword>
<keyword evidence="1" id="KW-0175">Coiled coil</keyword>
<accession>A0A812RCR5</accession>
<proteinExistence type="predicted"/>
<feature type="coiled-coil region" evidence="1">
    <location>
        <begin position="80"/>
        <end position="114"/>
    </location>
</feature>
<comment type="caution">
    <text evidence="2">The sequence shown here is derived from an EMBL/GenBank/DDBJ whole genome shotgun (WGS) entry which is preliminary data.</text>
</comment>
<evidence type="ECO:0000313" key="3">
    <source>
        <dbReference type="Proteomes" id="UP000604046"/>
    </source>
</evidence>
<organism evidence="2 3">
    <name type="scientific">Symbiodinium natans</name>
    <dbReference type="NCBI Taxonomy" id="878477"/>
    <lineage>
        <taxon>Eukaryota</taxon>
        <taxon>Sar</taxon>
        <taxon>Alveolata</taxon>
        <taxon>Dinophyceae</taxon>
        <taxon>Suessiales</taxon>
        <taxon>Symbiodiniaceae</taxon>
        <taxon>Symbiodinium</taxon>
    </lineage>
</organism>